<name>A0ACC1WTL9_MELAZ</name>
<protein>
    <submittedName>
        <fullName evidence="1">Transmembrane protein</fullName>
    </submittedName>
</protein>
<sequence length="93" mass="10673">MESSSCSSSISPTSLLYWNYFNLLFIRPVLAISFALSFIILGWILAWKLVLVHVPLIQEIFGLRKKPVKPKPTGLRRYSKIYKEINTAKSITE</sequence>
<accession>A0ACC1WTL9</accession>
<reference evidence="1 2" key="1">
    <citation type="journal article" date="2023" name="Science">
        <title>Complex scaffold remodeling in plant triterpene biosynthesis.</title>
        <authorList>
            <person name="De La Pena R."/>
            <person name="Hodgson H."/>
            <person name="Liu J.C."/>
            <person name="Stephenson M.J."/>
            <person name="Martin A.C."/>
            <person name="Owen C."/>
            <person name="Harkess A."/>
            <person name="Leebens-Mack J."/>
            <person name="Jimenez L.E."/>
            <person name="Osbourn A."/>
            <person name="Sattely E.S."/>
        </authorList>
    </citation>
    <scope>NUCLEOTIDE SEQUENCE [LARGE SCALE GENOMIC DNA]</scope>
    <source>
        <strain evidence="2">cv. JPN11</strain>
        <tissue evidence="1">Leaf</tissue>
    </source>
</reference>
<dbReference type="EMBL" id="CM051407">
    <property type="protein sequence ID" value="KAJ4701235.1"/>
    <property type="molecule type" value="Genomic_DNA"/>
</dbReference>
<keyword evidence="1" id="KW-0812">Transmembrane</keyword>
<dbReference type="Proteomes" id="UP001164539">
    <property type="component" value="Chromosome 14"/>
</dbReference>
<evidence type="ECO:0000313" key="1">
    <source>
        <dbReference type="EMBL" id="KAJ4701235.1"/>
    </source>
</evidence>
<gene>
    <name evidence="1" type="ORF">OWV82_024508</name>
</gene>
<proteinExistence type="predicted"/>
<keyword evidence="1" id="KW-0472">Membrane</keyword>
<comment type="caution">
    <text evidence="1">The sequence shown here is derived from an EMBL/GenBank/DDBJ whole genome shotgun (WGS) entry which is preliminary data.</text>
</comment>
<evidence type="ECO:0000313" key="2">
    <source>
        <dbReference type="Proteomes" id="UP001164539"/>
    </source>
</evidence>
<keyword evidence="2" id="KW-1185">Reference proteome</keyword>
<organism evidence="1 2">
    <name type="scientific">Melia azedarach</name>
    <name type="common">Chinaberry tree</name>
    <dbReference type="NCBI Taxonomy" id="155640"/>
    <lineage>
        <taxon>Eukaryota</taxon>
        <taxon>Viridiplantae</taxon>
        <taxon>Streptophyta</taxon>
        <taxon>Embryophyta</taxon>
        <taxon>Tracheophyta</taxon>
        <taxon>Spermatophyta</taxon>
        <taxon>Magnoliopsida</taxon>
        <taxon>eudicotyledons</taxon>
        <taxon>Gunneridae</taxon>
        <taxon>Pentapetalae</taxon>
        <taxon>rosids</taxon>
        <taxon>malvids</taxon>
        <taxon>Sapindales</taxon>
        <taxon>Meliaceae</taxon>
        <taxon>Melia</taxon>
    </lineage>
</organism>